<dbReference type="InterPro" id="IPR033417">
    <property type="entry name" value="CHASE8"/>
</dbReference>
<dbReference type="PANTHER" id="PTHR46663">
    <property type="entry name" value="DIGUANYLATE CYCLASE DGCT-RELATED"/>
    <property type="match status" value="1"/>
</dbReference>
<feature type="transmembrane region" description="Helical" evidence="3">
    <location>
        <begin position="31"/>
        <end position="56"/>
    </location>
</feature>
<dbReference type="InterPro" id="IPR003660">
    <property type="entry name" value="HAMP_dom"/>
</dbReference>
<dbReference type="Proteomes" id="UP000337909">
    <property type="component" value="Unassembled WGS sequence"/>
</dbReference>
<evidence type="ECO:0000256" key="1">
    <source>
        <dbReference type="ARBA" id="ARBA00001946"/>
    </source>
</evidence>
<name>A0A5E7C0P1_PSEFL</name>
<dbReference type="Pfam" id="PF17152">
    <property type="entry name" value="CHASE8"/>
    <property type="match status" value="1"/>
</dbReference>
<dbReference type="Gene3D" id="3.30.70.270">
    <property type="match status" value="1"/>
</dbReference>
<evidence type="ECO:0000313" key="6">
    <source>
        <dbReference type="EMBL" id="VVN98006.1"/>
    </source>
</evidence>
<protein>
    <submittedName>
        <fullName evidence="6">Diguanylate cyclase DgcN</fullName>
        <ecNumber evidence="6">2.7.7.65</ecNumber>
    </submittedName>
</protein>
<comment type="subcellular location">
    <subcellularLocation>
        <location evidence="2">Cell inner membrane</location>
    </subcellularLocation>
</comment>
<dbReference type="GO" id="GO:0052621">
    <property type="term" value="F:diguanylate cyclase activity"/>
    <property type="evidence" value="ECO:0007669"/>
    <property type="project" value="UniProtKB-EC"/>
</dbReference>
<dbReference type="SUPFAM" id="SSF55073">
    <property type="entry name" value="Nucleotide cyclase"/>
    <property type="match status" value="1"/>
</dbReference>
<dbReference type="AlphaFoldDB" id="A0A5E7C0P1"/>
<evidence type="ECO:0000256" key="2">
    <source>
        <dbReference type="ARBA" id="ARBA00004533"/>
    </source>
</evidence>
<dbReference type="PANTHER" id="PTHR46663:SF2">
    <property type="entry name" value="GGDEF DOMAIN-CONTAINING PROTEIN"/>
    <property type="match status" value="1"/>
</dbReference>
<dbReference type="PROSITE" id="PS50885">
    <property type="entry name" value="HAMP"/>
    <property type="match status" value="1"/>
</dbReference>
<dbReference type="InterPro" id="IPR000160">
    <property type="entry name" value="GGDEF_dom"/>
</dbReference>
<keyword evidence="6" id="KW-0808">Transferase</keyword>
<dbReference type="InterPro" id="IPR052163">
    <property type="entry name" value="DGC-Regulatory_Protein"/>
</dbReference>
<feature type="domain" description="HAMP" evidence="4">
    <location>
        <begin position="190"/>
        <end position="243"/>
    </location>
</feature>
<dbReference type="PROSITE" id="PS50887">
    <property type="entry name" value="GGDEF"/>
    <property type="match status" value="1"/>
</dbReference>
<proteinExistence type="predicted"/>
<accession>A0A5E7C0P1</accession>
<keyword evidence="3" id="KW-1133">Transmembrane helix</keyword>
<evidence type="ECO:0000256" key="3">
    <source>
        <dbReference type="SAM" id="Phobius"/>
    </source>
</evidence>
<feature type="domain" description="GGDEF" evidence="5">
    <location>
        <begin position="286"/>
        <end position="422"/>
    </location>
</feature>
<dbReference type="EMBL" id="CABVHQ010000020">
    <property type="protein sequence ID" value="VVN98006.1"/>
    <property type="molecule type" value="Genomic_DNA"/>
</dbReference>
<dbReference type="NCBIfam" id="TIGR00254">
    <property type="entry name" value="GGDEF"/>
    <property type="match status" value="1"/>
</dbReference>
<dbReference type="GO" id="GO:0007165">
    <property type="term" value="P:signal transduction"/>
    <property type="evidence" value="ECO:0007669"/>
    <property type="project" value="InterPro"/>
</dbReference>
<comment type="cofactor">
    <cofactor evidence="1">
        <name>Mg(2+)</name>
        <dbReference type="ChEBI" id="CHEBI:18420"/>
    </cofactor>
</comment>
<dbReference type="EC" id="2.7.7.65" evidence="6"/>
<reference evidence="6 7" key="1">
    <citation type="submission" date="2019-09" db="EMBL/GenBank/DDBJ databases">
        <authorList>
            <person name="Chandra G."/>
            <person name="Truman W A."/>
        </authorList>
    </citation>
    <scope>NUCLEOTIDE SEQUENCE [LARGE SCALE GENOMIC DNA]</scope>
    <source>
        <strain evidence="6">PS691</strain>
    </source>
</reference>
<sequence>MEVDANAGPMKLLRQHSRPTLHSVIGRGHWIVAWVAVAMTSLSLSLLGVLALRVYADHNLHLIARSISYTVEAAVMSDDKVAVTAALALIASTEEVAQAQVFDARGRLLTRWQRPESGLLSELEMQIARAFLEKSITQPIFHQGREIGSILLIGYGGSLLRFLLSGLAGILLCTAVSAWVALYLARRQIRGIIAPLRHLASVAHGARIERAFDRHVPAVEIAEFDSLGNDFNALLDEMETWQTRLQDENQSLAHQASHDSLTGLPNRAFFEGRLIRALHNAKKFDERVAVLFLDSDQFKRINDNFGHAAGDAVLVAVATRVKAQLREEDLVSRLGGDEFAILLPSLHNNEDAERIAEKIIASMDLPVQLSGSTSILTSLSIGIAIYPDHGASPGALLNAADAAMYQAKCLSRGGQHTAGADLPAANVQTGG</sequence>
<dbReference type="SMART" id="SM00267">
    <property type="entry name" value="GGDEF"/>
    <property type="match status" value="1"/>
</dbReference>
<keyword evidence="6" id="KW-0548">Nucleotidyltransferase</keyword>
<dbReference type="Pfam" id="PF00990">
    <property type="entry name" value="GGDEF"/>
    <property type="match status" value="1"/>
</dbReference>
<dbReference type="InterPro" id="IPR043128">
    <property type="entry name" value="Rev_trsase/Diguanyl_cyclase"/>
</dbReference>
<feature type="transmembrane region" description="Helical" evidence="3">
    <location>
        <begin position="162"/>
        <end position="185"/>
    </location>
</feature>
<dbReference type="FunFam" id="3.30.70.270:FF:000001">
    <property type="entry name" value="Diguanylate cyclase domain protein"/>
    <property type="match status" value="1"/>
</dbReference>
<evidence type="ECO:0000259" key="5">
    <source>
        <dbReference type="PROSITE" id="PS50887"/>
    </source>
</evidence>
<dbReference type="GO" id="GO:0005886">
    <property type="term" value="C:plasma membrane"/>
    <property type="evidence" value="ECO:0007669"/>
    <property type="project" value="UniProtKB-SubCell"/>
</dbReference>
<dbReference type="CDD" id="cd01949">
    <property type="entry name" value="GGDEF"/>
    <property type="match status" value="1"/>
</dbReference>
<evidence type="ECO:0000313" key="7">
    <source>
        <dbReference type="Proteomes" id="UP000337909"/>
    </source>
</evidence>
<organism evidence="6 7">
    <name type="scientific">Pseudomonas fluorescens</name>
    <dbReference type="NCBI Taxonomy" id="294"/>
    <lineage>
        <taxon>Bacteria</taxon>
        <taxon>Pseudomonadati</taxon>
        <taxon>Pseudomonadota</taxon>
        <taxon>Gammaproteobacteria</taxon>
        <taxon>Pseudomonadales</taxon>
        <taxon>Pseudomonadaceae</taxon>
        <taxon>Pseudomonas</taxon>
    </lineage>
</organism>
<keyword evidence="3" id="KW-0812">Transmembrane</keyword>
<dbReference type="InterPro" id="IPR029787">
    <property type="entry name" value="Nucleotide_cyclase"/>
</dbReference>
<gene>
    <name evidence="6" type="primary">dgcN</name>
    <name evidence="6" type="ORF">PS691_02398</name>
</gene>
<evidence type="ECO:0000259" key="4">
    <source>
        <dbReference type="PROSITE" id="PS50885"/>
    </source>
</evidence>
<keyword evidence="3" id="KW-0472">Membrane</keyword>